<evidence type="ECO:0000256" key="11">
    <source>
        <dbReference type="ARBA" id="ARBA00022989"/>
    </source>
</evidence>
<evidence type="ECO:0000256" key="9">
    <source>
        <dbReference type="ARBA" id="ARBA00022842"/>
    </source>
</evidence>
<dbReference type="InterPro" id="IPR006408">
    <property type="entry name" value="P-type_ATPase_IIB"/>
</dbReference>
<comment type="catalytic activity">
    <reaction evidence="14 15">
        <text>Ca(2+)(in) + ATP + H2O = Ca(2+)(out) + ADP + phosphate + H(+)</text>
        <dbReference type="Rhea" id="RHEA:18105"/>
        <dbReference type="ChEBI" id="CHEBI:15377"/>
        <dbReference type="ChEBI" id="CHEBI:15378"/>
        <dbReference type="ChEBI" id="CHEBI:29108"/>
        <dbReference type="ChEBI" id="CHEBI:30616"/>
        <dbReference type="ChEBI" id="CHEBI:43474"/>
        <dbReference type="ChEBI" id="CHEBI:456216"/>
        <dbReference type="EC" id="7.2.2.10"/>
    </reaction>
</comment>
<comment type="similarity">
    <text evidence="15">Belongs to the cation transport ATPase (P-type) (TC 3.A.3) family.</text>
</comment>
<keyword evidence="18" id="KW-1185">Reference proteome</keyword>
<dbReference type="SUPFAM" id="SSF56784">
    <property type="entry name" value="HAD-like"/>
    <property type="match status" value="1"/>
</dbReference>
<dbReference type="PANTHER" id="PTHR24093">
    <property type="entry name" value="CATION TRANSPORTING ATPASE"/>
    <property type="match status" value="1"/>
</dbReference>
<evidence type="ECO:0000313" key="17">
    <source>
        <dbReference type="EMBL" id="KAI9250577.1"/>
    </source>
</evidence>
<dbReference type="InterPro" id="IPR044492">
    <property type="entry name" value="P_typ_ATPase_HD_dom"/>
</dbReference>
<dbReference type="SUPFAM" id="SSF81665">
    <property type="entry name" value="Calcium ATPase, transmembrane domain M"/>
    <property type="match status" value="1"/>
</dbReference>
<dbReference type="SFLD" id="SFLDF00027">
    <property type="entry name" value="p-type_atpase"/>
    <property type="match status" value="1"/>
</dbReference>
<dbReference type="InterPro" id="IPR059000">
    <property type="entry name" value="ATPase_P-type_domA"/>
</dbReference>
<feature type="transmembrane region" description="Helical" evidence="15">
    <location>
        <begin position="136"/>
        <end position="153"/>
    </location>
</feature>
<dbReference type="Pfam" id="PF00690">
    <property type="entry name" value="Cation_ATPase_N"/>
    <property type="match status" value="1"/>
</dbReference>
<dbReference type="SUPFAM" id="SSF81660">
    <property type="entry name" value="Metal cation-transporting ATPase, ATP-binding domain N"/>
    <property type="match status" value="1"/>
</dbReference>
<feature type="transmembrane region" description="Helical" evidence="15">
    <location>
        <begin position="787"/>
        <end position="810"/>
    </location>
</feature>
<keyword evidence="12 15" id="KW-0406">Ion transport</keyword>
<keyword evidence="8 15" id="KW-0067">ATP-binding</keyword>
<dbReference type="Gene3D" id="2.70.150.10">
    <property type="entry name" value="Calcium-transporting ATPase, cytoplasmic transduction domain A"/>
    <property type="match status" value="1"/>
</dbReference>
<feature type="transmembrane region" description="Helical" evidence="15">
    <location>
        <begin position="831"/>
        <end position="855"/>
    </location>
</feature>
<reference evidence="17" key="1">
    <citation type="journal article" date="2022" name="IScience">
        <title>Evolution of zygomycete secretomes and the origins of terrestrial fungal ecologies.</title>
        <authorList>
            <person name="Chang Y."/>
            <person name="Wang Y."/>
            <person name="Mondo S."/>
            <person name="Ahrendt S."/>
            <person name="Andreopoulos W."/>
            <person name="Barry K."/>
            <person name="Beard J."/>
            <person name="Benny G.L."/>
            <person name="Blankenship S."/>
            <person name="Bonito G."/>
            <person name="Cuomo C."/>
            <person name="Desiro A."/>
            <person name="Gervers K.A."/>
            <person name="Hundley H."/>
            <person name="Kuo A."/>
            <person name="LaButti K."/>
            <person name="Lang B.F."/>
            <person name="Lipzen A."/>
            <person name="O'Donnell K."/>
            <person name="Pangilinan J."/>
            <person name="Reynolds N."/>
            <person name="Sandor L."/>
            <person name="Smith M.E."/>
            <person name="Tsang A."/>
            <person name="Grigoriev I.V."/>
            <person name="Stajich J.E."/>
            <person name="Spatafora J.W."/>
        </authorList>
    </citation>
    <scope>NUCLEOTIDE SEQUENCE</scope>
    <source>
        <strain evidence="17">RSA 2281</strain>
    </source>
</reference>
<dbReference type="AlphaFoldDB" id="A0AAD5JR82"/>
<dbReference type="EC" id="7.2.2.10" evidence="15"/>
<keyword evidence="6 15" id="KW-0547">Nucleotide-binding</keyword>
<keyword evidence="10" id="KW-1278">Translocase</keyword>
<proteinExistence type="inferred from homology"/>
<dbReference type="PROSITE" id="PS00154">
    <property type="entry name" value="ATPASE_E1_E2"/>
    <property type="match status" value="1"/>
</dbReference>
<dbReference type="EMBL" id="JAIXMP010000032">
    <property type="protein sequence ID" value="KAI9250577.1"/>
    <property type="molecule type" value="Genomic_DNA"/>
</dbReference>
<evidence type="ECO:0000256" key="14">
    <source>
        <dbReference type="ARBA" id="ARBA00048694"/>
    </source>
</evidence>
<dbReference type="FunFam" id="1.20.1110.10:FF:000039">
    <property type="entry name" value="Calcium-transporting ATPase"/>
    <property type="match status" value="1"/>
</dbReference>
<dbReference type="Gene3D" id="1.20.1110.10">
    <property type="entry name" value="Calcium-transporting ATPase, transmembrane domain"/>
    <property type="match status" value="1"/>
</dbReference>
<dbReference type="InterPro" id="IPR023298">
    <property type="entry name" value="ATPase_P-typ_TM_dom_sf"/>
</dbReference>
<dbReference type="InterPro" id="IPR023299">
    <property type="entry name" value="ATPase_P-typ_cyto_dom_N"/>
</dbReference>
<keyword evidence="11 15" id="KW-1133">Transmembrane helix</keyword>
<evidence type="ECO:0000313" key="18">
    <source>
        <dbReference type="Proteomes" id="UP001209540"/>
    </source>
</evidence>
<dbReference type="PANTHER" id="PTHR24093:SF369">
    <property type="entry name" value="CALCIUM-TRANSPORTING ATPASE"/>
    <property type="match status" value="1"/>
</dbReference>
<dbReference type="Pfam" id="PF13246">
    <property type="entry name" value="Cation_ATPase"/>
    <property type="match status" value="1"/>
</dbReference>
<reference evidence="17" key="2">
    <citation type="submission" date="2023-02" db="EMBL/GenBank/DDBJ databases">
        <authorList>
            <consortium name="DOE Joint Genome Institute"/>
            <person name="Mondo S.J."/>
            <person name="Chang Y."/>
            <person name="Wang Y."/>
            <person name="Ahrendt S."/>
            <person name="Andreopoulos W."/>
            <person name="Barry K."/>
            <person name="Beard J."/>
            <person name="Benny G.L."/>
            <person name="Blankenship S."/>
            <person name="Bonito G."/>
            <person name="Cuomo C."/>
            <person name="Desiro A."/>
            <person name="Gervers K.A."/>
            <person name="Hundley H."/>
            <person name="Kuo A."/>
            <person name="LaButti K."/>
            <person name="Lang B.F."/>
            <person name="Lipzen A."/>
            <person name="O'Donnell K."/>
            <person name="Pangilinan J."/>
            <person name="Reynolds N."/>
            <person name="Sandor L."/>
            <person name="Smith M.W."/>
            <person name="Tsang A."/>
            <person name="Grigoriev I.V."/>
            <person name="Stajich J.E."/>
            <person name="Spatafora J.W."/>
        </authorList>
    </citation>
    <scope>NUCLEOTIDE SEQUENCE</scope>
    <source>
        <strain evidence="17">RSA 2281</strain>
    </source>
</reference>
<dbReference type="InterPro" id="IPR004014">
    <property type="entry name" value="ATPase_P-typ_cation-transptr_N"/>
</dbReference>
<comment type="function">
    <text evidence="15">Catalyzes the hydrolysis of ATP coupled with the transport of calcium.</text>
</comment>
<dbReference type="PRINTS" id="PR00120">
    <property type="entry name" value="HATPASE"/>
</dbReference>
<dbReference type="GO" id="GO:0012505">
    <property type="term" value="C:endomembrane system"/>
    <property type="evidence" value="ECO:0007669"/>
    <property type="project" value="UniProtKB-SubCell"/>
</dbReference>
<feature type="transmembrane region" description="Helical" evidence="15">
    <location>
        <begin position="338"/>
        <end position="365"/>
    </location>
</feature>
<dbReference type="SFLD" id="SFLDS00003">
    <property type="entry name" value="Haloacid_Dehalogenase"/>
    <property type="match status" value="1"/>
</dbReference>
<evidence type="ECO:0000256" key="4">
    <source>
        <dbReference type="ARBA" id="ARBA00022692"/>
    </source>
</evidence>
<dbReference type="GO" id="GO:0006874">
    <property type="term" value="P:intracellular calcium ion homeostasis"/>
    <property type="evidence" value="ECO:0007669"/>
    <property type="project" value="TreeGrafter"/>
</dbReference>
<dbReference type="InterPro" id="IPR008250">
    <property type="entry name" value="ATPase_P-typ_transduc_dom_A_sf"/>
</dbReference>
<keyword evidence="9" id="KW-0460">Magnesium</keyword>
<accession>A0AAD5JR82</accession>
<protein>
    <recommendedName>
        <fullName evidence="15">Calcium-transporting ATPase</fullName>
        <ecNumber evidence="15">7.2.2.10</ecNumber>
    </recommendedName>
</protein>
<dbReference type="GO" id="GO:0005886">
    <property type="term" value="C:plasma membrane"/>
    <property type="evidence" value="ECO:0007669"/>
    <property type="project" value="TreeGrafter"/>
</dbReference>
<dbReference type="Proteomes" id="UP001209540">
    <property type="component" value="Unassembled WGS sequence"/>
</dbReference>
<feature type="transmembrane region" description="Helical" evidence="15">
    <location>
        <begin position="91"/>
        <end position="116"/>
    </location>
</feature>
<keyword evidence="13 15" id="KW-0472">Membrane</keyword>
<keyword evidence="7 15" id="KW-0106">Calcium</keyword>
<evidence type="ECO:0000256" key="15">
    <source>
        <dbReference type="RuleBase" id="RU361146"/>
    </source>
</evidence>
<feature type="transmembrane region" description="Helical" evidence="15">
    <location>
        <begin position="298"/>
        <end position="318"/>
    </location>
</feature>
<dbReference type="InterPro" id="IPR023214">
    <property type="entry name" value="HAD_sf"/>
</dbReference>
<dbReference type="GO" id="GO:0005524">
    <property type="term" value="F:ATP binding"/>
    <property type="evidence" value="ECO:0007669"/>
    <property type="project" value="UniProtKB-KW"/>
</dbReference>
<dbReference type="SFLD" id="SFLDG00002">
    <property type="entry name" value="C1.7:_P-type_atpase_like"/>
    <property type="match status" value="1"/>
</dbReference>
<comment type="subcellular location">
    <subcellularLocation>
        <location evidence="1">Endomembrane system</location>
        <topology evidence="1">Multi-pass membrane protein</topology>
    </subcellularLocation>
    <subcellularLocation>
        <location evidence="15">Membrane</location>
        <topology evidence="15">Multi-pass membrane protein</topology>
    </subcellularLocation>
</comment>
<dbReference type="NCBIfam" id="TIGR01494">
    <property type="entry name" value="ATPase_P-type"/>
    <property type="match status" value="2"/>
</dbReference>
<evidence type="ECO:0000256" key="8">
    <source>
        <dbReference type="ARBA" id="ARBA00022840"/>
    </source>
</evidence>
<sequence length="1066" mass="116723">MPSNNNDDDEEQRQPLLGSRSLFSISPEKLMELIDPKNLALLKQLGGIDAIASALHVDPSTGISDDLIQTRQSVFGQNDLPKAKAKKFWQLIIIAYNDKTIILLTIAAIISLGIGIGQDLSPDHPSNQPKIGWVEGTAILVAVLAVTLTNAINDFQKEKQFQKLNAKKEDKRVTVLRMGREQCINAHDLVVGDILIVEPGDVVLADGIYVSGYNLGCDESSATGEAETVRKHPAYSNDCFILSGSKVLEGVGRVLVIAVGTNSFFGKTMMALRRDPNATQRQENTPLQLKLDVLAEQIAKFGIGASLAMLITLTIKYFVTTAHEHKTGAEIASTMVNIVIQTITIIVVAVPEGLPMAVTMALAFATTQMLKDNNLVRVLAACETMGNATTICTDKTGTLTQNQMTVVKGMFGLQQFKDPAGVQEWTGRVDGKIIQLLVEGVSVNSTAYEDIDTTPIKKTFLGSKTEIALLMLARSLGGDYVTIRRHSHIAKLYPFASKKKSMTTVIGKENKFRAYTKGASEIVLRSCTHYIAANGEKVDMDKKSRQRWERVIDKDASEALRTIALAYIDMEPDQYETMCENDDQGDDGFPMEKLVLIGIVAIEDPLRPGVVESVAAFRRAGVFVRMVTGDNIKTATAIARNAGILTKGGIVLSASELRAMSPEEQRQRISRMQVLARSSPTDKTTVVVRLQELDQVVGMTGDGTNDGPALRLADVGFSMGVTGTEVAKEASDIVLMDDNFNSILKALLWGRTVNDGVRKFLTFQLTVNVAAVVISFISAVTSEKAESVLSAVQLLWVNLIMDTLAALALATERPSVDLLDRKPASKYAHLINYRMVKMILGQAIFQITINLIAVYAGHQIFQVQDEAVMRTMVFNMFVFLQVFNEINCRRIDGSINVFKNITHDWIFITVQIVVILCQFLIVTFGGLAFNTVPLTIEQWIITVAIGALSLPVGVIIRVIPDCCGIERRYNEDATPLASYSRLNWEGAIGHIRNQLRVYSALRKSYQTPPPGSSNNYHARRFFSEPPSDSASVTIGRDDNNNNVNISNPIRGYGAIVKTTRSADSSP</sequence>
<feature type="transmembrane region" description="Helical" evidence="15">
    <location>
        <begin position="905"/>
        <end position="927"/>
    </location>
</feature>
<evidence type="ECO:0000256" key="5">
    <source>
        <dbReference type="ARBA" id="ARBA00022723"/>
    </source>
</evidence>
<evidence type="ECO:0000256" key="7">
    <source>
        <dbReference type="ARBA" id="ARBA00022837"/>
    </source>
</evidence>
<gene>
    <name evidence="17" type="ORF">BDA99DRAFT_487861</name>
</gene>
<keyword evidence="3 15" id="KW-0109">Calcium transport</keyword>
<dbReference type="Pfam" id="PF00689">
    <property type="entry name" value="Cation_ATPase_C"/>
    <property type="match status" value="1"/>
</dbReference>
<keyword evidence="4 15" id="KW-0812">Transmembrane</keyword>
<dbReference type="NCBIfam" id="TIGR01517">
    <property type="entry name" value="ATPase-IIB_Ca"/>
    <property type="match status" value="1"/>
</dbReference>
<evidence type="ECO:0000256" key="6">
    <source>
        <dbReference type="ARBA" id="ARBA00022741"/>
    </source>
</evidence>
<dbReference type="InterPro" id="IPR018303">
    <property type="entry name" value="ATPase_P-typ_P_site"/>
</dbReference>
<comment type="caution">
    <text evidence="17">The sequence shown here is derived from an EMBL/GenBank/DDBJ whole genome shotgun (WGS) entry which is preliminary data.</text>
</comment>
<dbReference type="Gene3D" id="3.40.1110.10">
    <property type="entry name" value="Calcium-transporting ATPase, cytoplasmic domain N"/>
    <property type="match status" value="1"/>
</dbReference>
<feature type="domain" description="Cation-transporting P-type ATPase N-terminal" evidence="16">
    <location>
        <begin position="44"/>
        <end position="116"/>
    </location>
</feature>
<dbReference type="InterPro" id="IPR006068">
    <property type="entry name" value="ATPase_P-typ_cation-transptr_C"/>
</dbReference>
<feature type="transmembrane region" description="Helical" evidence="15">
    <location>
        <begin position="760"/>
        <end position="781"/>
    </location>
</feature>
<dbReference type="PRINTS" id="PR00119">
    <property type="entry name" value="CATATPASE"/>
</dbReference>
<keyword evidence="2 15" id="KW-0813">Transport</keyword>
<dbReference type="GO" id="GO:0005388">
    <property type="term" value="F:P-type calcium transporter activity"/>
    <property type="evidence" value="ECO:0007669"/>
    <property type="project" value="UniProtKB-EC"/>
</dbReference>
<organism evidence="17 18">
    <name type="scientific">Phascolomyces articulosus</name>
    <dbReference type="NCBI Taxonomy" id="60185"/>
    <lineage>
        <taxon>Eukaryota</taxon>
        <taxon>Fungi</taxon>
        <taxon>Fungi incertae sedis</taxon>
        <taxon>Mucoromycota</taxon>
        <taxon>Mucoromycotina</taxon>
        <taxon>Mucoromycetes</taxon>
        <taxon>Mucorales</taxon>
        <taxon>Lichtheimiaceae</taxon>
        <taxon>Phascolomyces</taxon>
    </lineage>
</organism>
<evidence type="ECO:0000256" key="10">
    <source>
        <dbReference type="ARBA" id="ARBA00022967"/>
    </source>
</evidence>
<evidence type="ECO:0000256" key="2">
    <source>
        <dbReference type="ARBA" id="ARBA00022448"/>
    </source>
</evidence>
<dbReference type="InterPro" id="IPR036412">
    <property type="entry name" value="HAD-like_sf"/>
</dbReference>
<dbReference type="InterPro" id="IPR001757">
    <property type="entry name" value="P_typ_ATPase"/>
</dbReference>
<evidence type="ECO:0000256" key="1">
    <source>
        <dbReference type="ARBA" id="ARBA00004127"/>
    </source>
</evidence>
<dbReference type="Pfam" id="PF00122">
    <property type="entry name" value="E1-E2_ATPase"/>
    <property type="match status" value="1"/>
</dbReference>
<dbReference type="Gene3D" id="3.40.50.1000">
    <property type="entry name" value="HAD superfamily/HAD-like"/>
    <property type="match status" value="1"/>
</dbReference>
<name>A0AAD5JR82_9FUNG</name>
<dbReference type="GO" id="GO:0046872">
    <property type="term" value="F:metal ion binding"/>
    <property type="evidence" value="ECO:0007669"/>
    <property type="project" value="UniProtKB-KW"/>
</dbReference>
<feature type="transmembrane region" description="Helical" evidence="15">
    <location>
        <begin position="867"/>
        <end position="884"/>
    </location>
</feature>
<dbReference type="FunFam" id="2.70.150.10:FF:000028">
    <property type="entry name" value="Calcium-transporting ATPase"/>
    <property type="match status" value="1"/>
</dbReference>
<evidence type="ECO:0000256" key="13">
    <source>
        <dbReference type="ARBA" id="ARBA00023136"/>
    </source>
</evidence>
<dbReference type="GO" id="GO:0016887">
    <property type="term" value="F:ATP hydrolysis activity"/>
    <property type="evidence" value="ECO:0007669"/>
    <property type="project" value="InterPro"/>
</dbReference>
<dbReference type="SMART" id="SM00831">
    <property type="entry name" value="Cation_ATPase_N"/>
    <property type="match status" value="1"/>
</dbReference>
<keyword evidence="5" id="KW-0479">Metal-binding</keyword>
<evidence type="ECO:0000256" key="3">
    <source>
        <dbReference type="ARBA" id="ARBA00022568"/>
    </source>
</evidence>
<evidence type="ECO:0000259" key="16">
    <source>
        <dbReference type="SMART" id="SM00831"/>
    </source>
</evidence>
<evidence type="ECO:0000256" key="12">
    <source>
        <dbReference type="ARBA" id="ARBA00023065"/>
    </source>
</evidence>
<dbReference type="SUPFAM" id="SSF81653">
    <property type="entry name" value="Calcium ATPase, transduction domain A"/>
    <property type="match status" value="1"/>
</dbReference>
<feature type="transmembrane region" description="Helical" evidence="15">
    <location>
        <begin position="939"/>
        <end position="959"/>
    </location>
</feature>